<keyword evidence="2" id="KW-1185">Reference proteome</keyword>
<sequence length="102" mass="11663">MGFDERMLLRHESDPTSLITPCLADAGIMFNISTATTTLGIFSGKSVQIAAREICQEEPEKVKSVRNQFCYWYTLKIIAKLSNNQAVILRECTPWQWYSRNS</sequence>
<dbReference type="Proteomes" id="UP001552299">
    <property type="component" value="Unassembled WGS sequence"/>
</dbReference>
<dbReference type="EMBL" id="JANQDX010000003">
    <property type="protein sequence ID" value="KAL0926399.1"/>
    <property type="molecule type" value="Genomic_DNA"/>
</dbReference>
<evidence type="ECO:0000313" key="1">
    <source>
        <dbReference type="EMBL" id="KAL0926399.1"/>
    </source>
</evidence>
<name>A0ABD0VN60_DENTH</name>
<gene>
    <name evidence="1" type="ORF">M5K25_002627</name>
</gene>
<reference evidence="1 2" key="1">
    <citation type="journal article" date="2024" name="Plant Biotechnol. J.">
        <title>Dendrobium thyrsiflorum genome and its molecular insights into genes involved in important horticultural traits.</title>
        <authorList>
            <person name="Chen B."/>
            <person name="Wang J.Y."/>
            <person name="Zheng P.J."/>
            <person name="Li K.L."/>
            <person name="Liang Y.M."/>
            <person name="Chen X.F."/>
            <person name="Zhang C."/>
            <person name="Zhao X."/>
            <person name="He X."/>
            <person name="Zhang G.Q."/>
            <person name="Liu Z.J."/>
            <person name="Xu Q."/>
        </authorList>
    </citation>
    <scope>NUCLEOTIDE SEQUENCE [LARGE SCALE GENOMIC DNA]</scope>
    <source>
        <strain evidence="1">GZMU011</strain>
    </source>
</reference>
<comment type="caution">
    <text evidence="1">The sequence shown here is derived from an EMBL/GenBank/DDBJ whole genome shotgun (WGS) entry which is preliminary data.</text>
</comment>
<dbReference type="AlphaFoldDB" id="A0ABD0VN60"/>
<evidence type="ECO:0000313" key="2">
    <source>
        <dbReference type="Proteomes" id="UP001552299"/>
    </source>
</evidence>
<proteinExistence type="predicted"/>
<organism evidence="1 2">
    <name type="scientific">Dendrobium thyrsiflorum</name>
    <name type="common">Pinecone-like raceme dendrobium</name>
    <name type="synonym">Orchid</name>
    <dbReference type="NCBI Taxonomy" id="117978"/>
    <lineage>
        <taxon>Eukaryota</taxon>
        <taxon>Viridiplantae</taxon>
        <taxon>Streptophyta</taxon>
        <taxon>Embryophyta</taxon>
        <taxon>Tracheophyta</taxon>
        <taxon>Spermatophyta</taxon>
        <taxon>Magnoliopsida</taxon>
        <taxon>Liliopsida</taxon>
        <taxon>Asparagales</taxon>
        <taxon>Orchidaceae</taxon>
        <taxon>Epidendroideae</taxon>
        <taxon>Malaxideae</taxon>
        <taxon>Dendrobiinae</taxon>
        <taxon>Dendrobium</taxon>
    </lineage>
</organism>
<accession>A0ABD0VN60</accession>
<protein>
    <submittedName>
        <fullName evidence="1">Uncharacterized protein</fullName>
    </submittedName>
</protein>